<dbReference type="InterPro" id="IPR020751">
    <property type="entry name" value="aa-tRNA-synth_I_codon-bd_sub2"/>
</dbReference>
<dbReference type="SUPFAM" id="SSF48163">
    <property type="entry name" value="An anticodon-binding domain of class I aminoacyl-tRNA synthetases"/>
    <property type="match status" value="1"/>
</dbReference>
<feature type="domain" description="Glutamyl/glutaminyl-tRNA synthetase class Ib catalytic" evidence="9">
    <location>
        <begin position="73"/>
        <end position="344"/>
    </location>
</feature>
<keyword evidence="4 8" id="KW-0547">Nucleotide-binding</keyword>
<comment type="function">
    <text evidence="8">Catalyzes the attachment of glutamate to tRNA(Glu) in a two-step reaction: glutamate is first activated by ATP to form Glu-AMP and then transferred to the acceptor end of tRNA(Glu).</text>
</comment>
<feature type="domain" description="Glutamyl/glutaminyl-tRNA synthetase class Ib catalytic" evidence="9">
    <location>
        <begin position="4"/>
        <end position="34"/>
    </location>
</feature>
<dbReference type="GO" id="GO:0005524">
    <property type="term" value="F:ATP binding"/>
    <property type="evidence" value="ECO:0007669"/>
    <property type="project" value="UniProtKB-UniRule"/>
</dbReference>
<dbReference type="Gene3D" id="1.10.10.350">
    <property type="match status" value="1"/>
</dbReference>
<dbReference type="HAMAP" id="MF_00022">
    <property type="entry name" value="Glu_tRNA_synth_type1"/>
    <property type="match status" value="1"/>
</dbReference>
<dbReference type="AlphaFoldDB" id="A0A5C0UHK4"/>
<evidence type="ECO:0000256" key="7">
    <source>
        <dbReference type="ARBA" id="ARBA00023146"/>
    </source>
</evidence>
<dbReference type="PROSITE" id="PS00178">
    <property type="entry name" value="AA_TRNA_LIGASE_I"/>
    <property type="match status" value="1"/>
</dbReference>
<evidence type="ECO:0000256" key="2">
    <source>
        <dbReference type="ARBA" id="ARBA00022490"/>
    </source>
</evidence>
<evidence type="ECO:0000259" key="10">
    <source>
        <dbReference type="Pfam" id="PF19269"/>
    </source>
</evidence>
<keyword evidence="6 8" id="KW-0648">Protein biosynthesis</keyword>
<dbReference type="GO" id="GO:0005829">
    <property type="term" value="C:cytosol"/>
    <property type="evidence" value="ECO:0007669"/>
    <property type="project" value="TreeGrafter"/>
</dbReference>
<dbReference type="InterPro" id="IPR014729">
    <property type="entry name" value="Rossmann-like_a/b/a_fold"/>
</dbReference>
<reference evidence="11 12" key="1">
    <citation type="submission" date="2019-08" db="EMBL/GenBank/DDBJ databases">
        <title>Highly reduced genomes of protist endosymbionts show evolutionary convergence.</title>
        <authorList>
            <person name="George E."/>
            <person name="Husnik F."/>
            <person name="Tashyreva D."/>
            <person name="Prokopchuk G."/>
            <person name="Horak A."/>
            <person name="Kwong W.K."/>
            <person name="Lukes J."/>
            <person name="Keeling P.J."/>
        </authorList>
    </citation>
    <scope>NUCLEOTIDE SEQUENCE [LARGE SCALE GENOMIC DNA]</scope>
    <source>
        <strain evidence="11">1604HC</strain>
    </source>
</reference>
<evidence type="ECO:0000256" key="3">
    <source>
        <dbReference type="ARBA" id="ARBA00022598"/>
    </source>
</evidence>
<evidence type="ECO:0000313" key="12">
    <source>
        <dbReference type="Proteomes" id="UP000324924"/>
    </source>
</evidence>
<dbReference type="EMBL" id="CP043314">
    <property type="protein sequence ID" value="QEK39259.1"/>
    <property type="molecule type" value="Genomic_DNA"/>
</dbReference>
<evidence type="ECO:0000256" key="6">
    <source>
        <dbReference type="ARBA" id="ARBA00022917"/>
    </source>
</evidence>
<organism evidence="11 12">
    <name type="scientific">Candidatus Nesciobacter abundans</name>
    <dbReference type="NCBI Taxonomy" id="2601668"/>
    <lineage>
        <taxon>Bacteria</taxon>
        <taxon>Pseudomonadati</taxon>
        <taxon>Pseudomonadota</taxon>
        <taxon>Alphaproteobacteria</taxon>
        <taxon>Holosporales</taxon>
        <taxon>Holosporaceae</taxon>
        <taxon>Candidatus Nesciobacter</taxon>
    </lineage>
</organism>
<sequence length="506" mass="58685">MLVKIVTRFAPSPTGFLHIGGVRTAIFNWLIVKASILKEINGNKEISNSFEINNKNRLDLESNNFNEINENTNKSYKSNFLLRIEDTDIQRSDEKYIKAILEGLSWLGLDFDGEIFFQSKQKEIHIKIAHELLEKGLAYKCYLSKSEVEEISKTGDKSLLRKWRDCKEIESSPKESRKYVIRFKMPVSGKAILNDSVRGKVEVNYEELYDFVILREDMTPTYLFACVIDDHKMGITNVVRGDDHLINTFSQNEIYKSMQWDIPKYSHIPLIHDEDGKKLSKRNSAVDINDYKRMGILPEAMFNYLIRLGWSHGNDEIISVEQAIEWFSLNGIGKSPARLNMDKLLHINSHYIKKSDDDKLVDLIKDYLNDKEKSGIVPKNWLMIKNAISELKIRSKTVQELKEMCVNYFGYNLPIYKKETISMSEEVHRFLQNWNAFDEEGLRREIKESGLKLKEVAHAIRYAFTGSQVSPSIFHIMSILGPELSKSRVSNFLTMSDNIEIQRKNI</sequence>
<dbReference type="SUPFAM" id="SSF52374">
    <property type="entry name" value="Nucleotidylyl transferase"/>
    <property type="match status" value="2"/>
</dbReference>
<dbReference type="GO" id="GO:0004818">
    <property type="term" value="F:glutamate-tRNA ligase activity"/>
    <property type="evidence" value="ECO:0007669"/>
    <property type="project" value="UniProtKB-UniRule"/>
</dbReference>
<dbReference type="InterPro" id="IPR045462">
    <property type="entry name" value="aa-tRNA-synth_I_cd-bd"/>
</dbReference>
<gene>
    <name evidence="8 11" type="primary">gltX</name>
    <name evidence="11" type="ORF">FZC36_02395</name>
</gene>
<comment type="similarity">
    <text evidence="1 8">Belongs to the class-I aminoacyl-tRNA synthetase family. Glutamate--tRNA ligase type 1 subfamily.</text>
</comment>
<dbReference type="InterPro" id="IPR000924">
    <property type="entry name" value="Glu/Gln-tRNA-synth"/>
</dbReference>
<feature type="short sequence motif" description="'HIGH' region" evidence="8">
    <location>
        <begin position="11"/>
        <end position="21"/>
    </location>
</feature>
<dbReference type="InterPro" id="IPR001412">
    <property type="entry name" value="aa-tRNA-synth_I_CS"/>
</dbReference>
<evidence type="ECO:0000256" key="4">
    <source>
        <dbReference type="ARBA" id="ARBA00022741"/>
    </source>
</evidence>
<dbReference type="PANTHER" id="PTHR43311:SF2">
    <property type="entry name" value="GLUTAMATE--TRNA LIGASE, MITOCHONDRIAL-RELATED"/>
    <property type="match status" value="1"/>
</dbReference>
<dbReference type="PRINTS" id="PR00987">
    <property type="entry name" value="TRNASYNTHGLU"/>
</dbReference>
<dbReference type="Gene3D" id="3.40.50.620">
    <property type="entry name" value="HUPs"/>
    <property type="match status" value="2"/>
</dbReference>
<dbReference type="NCBIfam" id="TIGR00464">
    <property type="entry name" value="gltX_bact"/>
    <property type="match status" value="1"/>
</dbReference>
<dbReference type="Pfam" id="PF19269">
    <property type="entry name" value="Anticodon_2"/>
    <property type="match status" value="1"/>
</dbReference>
<dbReference type="InterPro" id="IPR020058">
    <property type="entry name" value="Glu/Gln-tRNA-synth_Ib_cat-dom"/>
</dbReference>
<keyword evidence="3 8" id="KW-0436">Ligase</keyword>
<evidence type="ECO:0000256" key="8">
    <source>
        <dbReference type="HAMAP-Rule" id="MF_00022"/>
    </source>
</evidence>
<feature type="binding site" evidence="8">
    <location>
        <position position="281"/>
    </location>
    <ligand>
        <name>ATP</name>
        <dbReference type="ChEBI" id="CHEBI:30616"/>
    </ligand>
</feature>
<feature type="short sequence motif" description="'KMSKS' region" evidence="8">
    <location>
        <begin position="278"/>
        <end position="282"/>
    </location>
</feature>
<dbReference type="InterPro" id="IPR049940">
    <property type="entry name" value="GluQ/Sye"/>
</dbReference>
<dbReference type="InterPro" id="IPR008925">
    <property type="entry name" value="aa_tRNA-synth_I_cd-bd_sf"/>
</dbReference>
<protein>
    <recommendedName>
        <fullName evidence="8">Glutamate--tRNA ligase</fullName>
        <ecNumber evidence="8">6.1.1.17</ecNumber>
    </recommendedName>
    <alternativeName>
        <fullName evidence="8">Glutamyl-tRNA synthetase</fullName>
        <shortName evidence="8">GluRS</shortName>
    </alternativeName>
</protein>
<dbReference type="OrthoDB" id="9807503at2"/>
<dbReference type="InterPro" id="IPR004527">
    <property type="entry name" value="Glu-tRNA-ligase_bac/mito"/>
</dbReference>
<name>A0A5C0UHK4_9PROT</name>
<comment type="catalytic activity">
    <reaction evidence="8">
        <text>tRNA(Glu) + L-glutamate + ATP = L-glutamyl-tRNA(Glu) + AMP + diphosphate</text>
        <dbReference type="Rhea" id="RHEA:23540"/>
        <dbReference type="Rhea" id="RHEA-COMP:9663"/>
        <dbReference type="Rhea" id="RHEA-COMP:9680"/>
        <dbReference type="ChEBI" id="CHEBI:29985"/>
        <dbReference type="ChEBI" id="CHEBI:30616"/>
        <dbReference type="ChEBI" id="CHEBI:33019"/>
        <dbReference type="ChEBI" id="CHEBI:78442"/>
        <dbReference type="ChEBI" id="CHEBI:78520"/>
        <dbReference type="ChEBI" id="CHEBI:456215"/>
        <dbReference type="EC" id="6.1.1.17"/>
    </reaction>
</comment>
<dbReference type="GO" id="GO:0006424">
    <property type="term" value="P:glutamyl-tRNA aminoacylation"/>
    <property type="evidence" value="ECO:0007669"/>
    <property type="project" value="UniProtKB-UniRule"/>
</dbReference>
<feature type="domain" description="Aminoacyl-tRNA synthetase class I anticodon-binding" evidence="10">
    <location>
        <begin position="360"/>
        <end position="492"/>
    </location>
</feature>
<comment type="subunit">
    <text evidence="8">Monomer.</text>
</comment>
<keyword evidence="5 8" id="KW-0067">ATP-binding</keyword>
<dbReference type="PANTHER" id="PTHR43311">
    <property type="entry name" value="GLUTAMATE--TRNA LIGASE"/>
    <property type="match status" value="1"/>
</dbReference>
<evidence type="ECO:0000313" key="11">
    <source>
        <dbReference type="EMBL" id="QEK39259.1"/>
    </source>
</evidence>
<accession>A0A5C0UHK4</accession>
<comment type="subcellular location">
    <subcellularLocation>
        <location evidence="8">Cytoplasm</location>
    </subcellularLocation>
</comment>
<dbReference type="Proteomes" id="UP000324924">
    <property type="component" value="Chromosome"/>
</dbReference>
<dbReference type="KEGG" id="nabu:FZC36_02395"/>
<evidence type="ECO:0000256" key="5">
    <source>
        <dbReference type="ARBA" id="ARBA00022840"/>
    </source>
</evidence>
<keyword evidence="7 8" id="KW-0030">Aminoacyl-tRNA synthetase</keyword>
<comment type="caution">
    <text evidence="8">Lacks conserved residue(s) required for the propagation of feature annotation.</text>
</comment>
<keyword evidence="12" id="KW-1185">Reference proteome</keyword>
<dbReference type="GO" id="GO:0000049">
    <property type="term" value="F:tRNA binding"/>
    <property type="evidence" value="ECO:0007669"/>
    <property type="project" value="InterPro"/>
</dbReference>
<dbReference type="EC" id="6.1.1.17" evidence="8"/>
<keyword evidence="2 8" id="KW-0963">Cytoplasm</keyword>
<evidence type="ECO:0000256" key="1">
    <source>
        <dbReference type="ARBA" id="ARBA00007894"/>
    </source>
</evidence>
<evidence type="ECO:0000259" key="9">
    <source>
        <dbReference type="Pfam" id="PF00749"/>
    </source>
</evidence>
<proteinExistence type="inferred from homology"/>
<dbReference type="Pfam" id="PF00749">
    <property type="entry name" value="tRNA-synt_1c"/>
    <property type="match status" value="2"/>
</dbReference>